<proteinExistence type="predicted"/>
<dbReference type="Proteomes" id="UP000789570">
    <property type="component" value="Unassembled WGS sequence"/>
</dbReference>
<evidence type="ECO:0000313" key="1">
    <source>
        <dbReference type="EMBL" id="CAG8746739.1"/>
    </source>
</evidence>
<feature type="non-terminal residue" evidence="1">
    <location>
        <position position="1"/>
    </location>
</feature>
<sequence>SCDMEELKSDLHDKVIAKLNKNIIVKQELKQQLSSLAYTSKSDQTSEG</sequence>
<keyword evidence="2" id="KW-1185">Reference proteome</keyword>
<evidence type="ECO:0000313" key="2">
    <source>
        <dbReference type="Proteomes" id="UP000789570"/>
    </source>
</evidence>
<dbReference type="AlphaFoldDB" id="A0A9N9NKL9"/>
<dbReference type="EMBL" id="CAJVPQ010016831">
    <property type="protein sequence ID" value="CAG8746739.1"/>
    <property type="molecule type" value="Genomic_DNA"/>
</dbReference>
<reference evidence="1" key="1">
    <citation type="submission" date="2021-06" db="EMBL/GenBank/DDBJ databases">
        <authorList>
            <person name="Kallberg Y."/>
            <person name="Tangrot J."/>
            <person name="Rosling A."/>
        </authorList>
    </citation>
    <scope>NUCLEOTIDE SEQUENCE</scope>
    <source>
        <strain evidence="1">UK204</strain>
    </source>
</reference>
<gene>
    <name evidence="1" type="ORF">FCALED_LOCUS16013</name>
</gene>
<name>A0A9N9NKL9_9GLOM</name>
<organism evidence="1 2">
    <name type="scientific">Funneliformis caledonium</name>
    <dbReference type="NCBI Taxonomy" id="1117310"/>
    <lineage>
        <taxon>Eukaryota</taxon>
        <taxon>Fungi</taxon>
        <taxon>Fungi incertae sedis</taxon>
        <taxon>Mucoromycota</taxon>
        <taxon>Glomeromycotina</taxon>
        <taxon>Glomeromycetes</taxon>
        <taxon>Glomerales</taxon>
        <taxon>Glomeraceae</taxon>
        <taxon>Funneliformis</taxon>
    </lineage>
</organism>
<accession>A0A9N9NKL9</accession>
<dbReference type="OrthoDB" id="2414605at2759"/>
<protein>
    <submittedName>
        <fullName evidence="1">15737_t:CDS:1</fullName>
    </submittedName>
</protein>
<comment type="caution">
    <text evidence="1">The sequence shown here is derived from an EMBL/GenBank/DDBJ whole genome shotgun (WGS) entry which is preliminary data.</text>
</comment>